<feature type="transmembrane region" description="Helical" evidence="1">
    <location>
        <begin position="129"/>
        <end position="145"/>
    </location>
</feature>
<keyword evidence="1" id="KW-0472">Membrane</keyword>
<feature type="transmembrane region" description="Helical" evidence="1">
    <location>
        <begin position="151"/>
        <end position="173"/>
    </location>
</feature>
<evidence type="ECO:0000259" key="2">
    <source>
        <dbReference type="Pfam" id="PF00892"/>
    </source>
</evidence>
<keyword evidence="1" id="KW-0812">Transmembrane</keyword>
<gene>
    <name evidence="3" type="ORF">MNBD_ALPHA07-1616</name>
</gene>
<proteinExistence type="predicted"/>
<feature type="transmembrane region" description="Helical" evidence="1">
    <location>
        <begin position="46"/>
        <end position="69"/>
    </location>
</feature>
<reference evidence="3" key="1">
    <citation type="submission" date="2018-06" db="EMBL/GenBank/DDBJ databases">
        <authorList>
            <person name="Zhirakovskaya E."/>
        </authorList>
    </citation>
    <scope>NUCLEOTIDE SEQUENCE</scope>
</reference>
<feature type="transmembrane region" description="Helical" evidence="1">
    <location>
        <begin position="290"/>
        <end position="308"/>
    </location>
</feature>
<dbReference type="PANTHER" id="PTHR22911">
    <property type="entry name" value="ACYL-MALONYL CONDENSING ENZYME-RELATED"/>
    <property type="match status" value="1"/>
</dbReference>
<dbReference type="AlphaFoldDB" id="A0A3B0RY16"/>
<name>A0A3B0RY16_9ZZZZ</name>
<feature type="transmembrane region" description="Helical" evidence="1">
    <location>
        <begin position="185"/>
        <end position="204"/>
    </location>
</feature>
<organism evidence="3">
    <name type="scientific">hydrothermal vent metagenome</name>
    <dbReference type="NCBI Taxonomy" id="652676"/>
    <lineage>
        <taxon>unclassified sequences</taxon>
        <taxon>metagenomes</taxon>
        <taxon>ecological metagenomes</taxon>
    </lineage>
</organism>
<dbReference type="PANTHER" id="PTHR22911:SF103">
    <property type="entry name" value="BLR2811 PROTEIN"/>
    <property type="match status" value="1"/>
</dbReference>
<feature type="transmembrane region" description="Helical" evidence="1">
    <location>
        <begin position="104"/>
        <end position="122"/>
    </location>
</feature>
<feature type="transmembrane region" description="Helical" evidence="1">
    <location>
        <begin position="81"/>
        <end position="98"/>
    </location>
</feature>
<feature type="transmembrane region" description="Helical" evidence="1">
    <location>
        <begin position="265"/>
        <end position="284"/>
    </location>
</feature>
<protein>
    <submittedName>
        <fullName evidence="3">Integral membrane protein</fullName>
    </submittedName>
</protein>
<dbReference type="GO" id="GO:0016020">
    <property type="term" value="C:membrane"/>
    <property type="evidence" value="ECO:0007669"/>
    <property type="project" value="InterPro"/>
</dbReference>
<accession>A0A3B0RY16</accession>
<dbReference type="Gene3D" id="1.10.3730.20">
    <property type="match status" value="1"/>
</dbReference>
<dbReference type="SUPFAM" id="SSF103481">
    <property type="entry name" value="Multidrug resistance efflux transporter EmrE"/>
    <property type="match status" value="2"/>
</dbReference>
<dbReference type="Pfam" id="PF00892">
    <property type="entry name" value="EamA"/>
    <property type="match status" value="1"/>
</dbReference>
<evidence type="ECO:0000313" key="3">
    <source>
        <dbReference type="EMBL" id="VAV97267.1"/>
    </source>
</evidence>
<keyword evidence="1" id="KW-1133">Transmembrane helix</keyword>
<dbReference type="InterPro" id="IPR037185">
    <property type="entry name" value="EmrE-like"/>
</dbReference>
<dbReference type="InterPro" id="IPR000620">
    <property type="entry name" value="EamA_dom"/>
</dbReference>
<sequence>MTTAIVQRSNLIGAGCAIAAVLCFSITDVGVKLLSDQYALHQVVLIRAMIGALVFLAVIMPFNGGLLVFRTRRPGVHLARGLCVVMANTFLFLGLASLPIADAVAVFFVSPLIITVFSVIILHEKVGPRRWMAIALGFIGVLVIIKPGTTAFQLASLFPIAAAFLYAVIHILARKAGNTESAATMTAYMILTFLIVSSVIGLVMGDGRFAGQQAGPGGGTFDFLLRAWGPVERADYPVLLMLGLSGVSGGWFVSQAYRLSEAAFAAPFEYIAMPMAVIWGITVFDTWPDTLAWFGIALIIGSGLYLLWREQVKGRAAAAPKVRQ</sequence>
<feature type="domain" description="EamA" evidence="2">
    <location>
        <begin position="12"/>
        <end position="145"/>
    </location>
</feature>
<evidence type="ECO:0000256" key="1">
    <source>
        <dbReference type="SAM" id="Phobius"/>
    </source>
</evidence>
<dbReference type="EMBL" id="UOEG01000161">
    <property type="protein sequence ID" value="VAV97267.1"/>
    <property type="molecule type" value="Genomic_DNA"/>
</dbReference>
<feature type="transmembrane region" description="Helical" evidence="1">
    <location>
        <begin position="236"/>
        <end position="253"/>
    </location>
</feature>
<feature type="transmembrane region" description="Helical" evidence="1">
    <location>
        <begin position="12"/>
        <end position="34"/>
    </location>
</feature>